<comment type="caution">
    <text evidence="2">The sequence shown here is derived from an EMBL/GenBank/DDBJ whole genome shotgun (WGS) entry which is preliminary data.</text>
</comment>
<proteinExistence type="predicted"/>
<dbReference type="AlphaFoldDB" id="A0AAV4GGR0"/>
<evidence type="ECO:0000313" key="2">
    <source>
        <dbReference type="EMBL" id="GFR84938.1"/>
    </source>
</evidence>
<feature type="region of interest" description="Disordered" evidence="1">
    <location>
        <begin position="145"/>
        <end position="164"/>
    </location>
</feature>
<protein>
    <submittedName>
        <fullName evidence="2">Uncharacterized protein</fullName>
    </submittedName>
</protein>
<keyword evidence="3" id="KW-1185">Reference proteome</keyword>
<name>A0AAV4GGR0_9GAST</name>
<dbReference type="Proteomes" id="UP000762676">
    <property type="component" value="Unassembled WGS sequence"/>
</dbReference>
<dbReference type="EMBL" id="BMAT01012060">
    <property type="protein sequence ID" value="GFR84938.1"/>
    <property type="molecule type" value="Genomic_DNA"/>
</dbReference>
<gene>
    <name evidence="2" type="ORF">ElyMa_006014900</name>
</gene>
<organism evidence="2 3">
    <name type="scientific">Elysia marginata</name>
    <dbReference type="NCBI Taxonomy" id="1093978"/>
    <lineage>
        <taxon>Eukaryota</taxon>
        <taxon>Metazoa</taxon>
        <taxon>Spiralia</taxon>
        <taxon>Lophotrochozoa</taxon>
        <taxon>Mollusca</taxon>
        <taxon>Gastropoda</taxon>
        <taxon>Heterobranchia</taxon>
        <taxon>Euthyneura</taxon>
        <taxon>Panpulmonata</taxon>
        <taxon>Sacoglossa</taxon>
        <taxon>Placobranchoidea</taxon>
        <taxon>Plakobranchidae</taxon>
        <taxon>Elysia</taxon>
    </lineage>
</organism>
<evidence type="ECO:0000256" key="1">
    <source>
        <dbReference type="SAM" id="MobiDB-lite"/>
    </source>
</evidence>
<reference evidence="2 3" key="1">
    <citation type="journal article" date="2021" name="Elife">
        <title>Chloroplast acquisition without the gene transfer in kleptoplastic sea slugs, Plakobranchus ocellatus.</title>
        <authorList>
            <person name="Maeda T."/>
            <person name="Takahashi S."/>
            <person name="Yoshida T."/>
            <person name="Shimamura S."/>
            <person name="Takaki Y."/>
            <person name="Nagai Y."/>
            <person name="Toyoda A."/>
            <person name="Suzuki Y."/>
            <person name="Arimoto A."/>
            <person name="Ishii H."/>
            <person name="Satoh N."/>
            <person name="Nishiyama T."/>
            <person name="Hasebe M."/>
            <person name="Maruyama T."/>
            <person name="Minagawa J."/>
            <person name="Obokata J."/>
            <person name="Shigenobu S."/>
        </authorList>
    </citation>
    <scope>NUCLEOTIDE SEQUENCE [LARGE SCALE GENOMIC DNA]</scope>
</reference>
<sequence>MTLRHCTVMGKISRYLAKDVAKYVRDVYDRLSDEELLSRCMEGKTQNANESLHSMQWNTCTKHIVVNRNRLETPLALGVAEVNQGSVGTAKFIQCLGVSIGTQTRKIGQNRERKRVYYAQFSLLETTNRREEIQDKIRRAEEEKLRRQEAEAEGEALYLPGGAN</sequence>
<accession>A0AAV4GGR0</accession>
<evidence type="ECO:0000313" key="3">
    <source>
        <dbReference type="Proteomes" id="UP000762676"/>
    </source>
</evidence>